<accession>A0A2N3PJF4</accession>
<comment type="caution">
    <text evidence="1">The sequence shown here is derived from an EMBL/GenBank/DDBJ whole genome shotgun (WGS) entry which is preliminary data.</text>
</comment>
<keyword evidence="2" id="KW-1185">Reference proteome</keyword>
<evidence type="ECO:0000313" key="1">
    <source>
        <dbReference type="EMBL" id="PKT81164.1"/>
    </source>
</evidence>
<dbReference type="InterPro" id="IPR021011">
    <property type="entry name" value="HobA"/>
</dbReference>
<name>A0A2N3PJF4_9HELI</name>
<protein>
    <recommendedName>
        <fullName evidence="3">DnaA initiator-associating factor for replication initiation HobA</fullName>
    </recommendedName>
</protein>
<dbReference type="AlphaFoldDB" id="A0A2N3PJF4"/>
<dbReference type="EMBL" id="MBPK01000032">
    <property type="protein sequence ID" value="PKT81164.1"/>
    <property type="molecule type" value="Genomic_DNA"/>
</dbReference>
<evidence type="ECO:0000313" key="2">
    <source>
        <dbReference type="Proteomes" id="UP000233350"/>
    </source>
</evidence>
<proteinExistence type="predicted"/>
<organism evidence="1 2">
    <name type="scientific">Helicobacter winghamensis</name>
    <dbReference type="NCBI Taxonomy" id="157268"/>
    <lineage>
        <taxon>Bacteria</taxon>
        <taxon>Pseudomonadati</taxon>
        <taxon>Campylobacterota</taxon>
        <taxon>Epsilonproteobacteria</taxon>
        <taxon>Campylobacterales</taxon>
        <taxon>Helicobacteraceae</taxon>
        <taxon>Helicobacter</taxon>
    </lineage>
</organism>
<dbReference type="STRING" id="556267.HWAG_00141"/>
<dbReference type="Proteomes" id="UP000233350">
    <property type="component" value="Unassembled WGS sequence"/>
</dbReference>
<reference evidence="1 2" key="1">
    <citation type="submission" date="2016-07" db="EMBL/GenBank/DDBJ databases">
        <title>Detection of Helicobacter winghamensis from caecal content of red fox (Vulpes vulpes).</title>
        <authorList>
            <person name="Zanoni R.G."/>
            <person name="Florio D."/>
            <person name="Caffara M."/>
            <person name="Renzi M."/>
            <person name="Parisi A."/>
            <person name="Pasquali F."/>
            <person name="Manfreda G."/>
        </authorList>
    </citation>
    <scope>NUCLEOTIDE SEQUENCE [LARGE SCALE GENOMIC DNA]</scope>
    <source>
        <strain evidence="1 2">295_13</strain>
    </source>
</reference>
<gene>
    <name evidence="1" type="ORF">BCM31_05135</name>
</gene>
<dbReference type="GeneID" id="97289555"/>
<dbReference type="Pfam" id="PF12163">
    <property type="entry name" value="HobA"/>
    <property type="match status" value="1"/>
</dbReference>
<dbReference type="InterPro" id="IPR038381">
    <property type="entry name" value="HobA_sf"/>
</dbReference>
<dbReference type="OrthoDB" id="5329076at2"/>
<dbReference type="Gene3D" id="3.40.50.11670">
    <property type="entry name" value="DNA replication regulator HobA"/>
    <property type="match status" value="1"/>
</dbReference>
<evidence type="ECO:0008006" key="3">
    <source>
        <dbReference type="Google" id="ProtNLM"/>
    </source>
</evidence>
<dbReference type="RefSeq" id="WP_006801833.1">
    <property type="nucleotide sequence ID" value="NZ_CABKOI010000021.1"/>
</dbReference>
<sequence>MQDLSSWVLQTLRHDASHPTWLEERKFEWIPLLKRALQKIFNGESLILVTDYEREWFMHYVVQSINRSNNRPYVPIIAINALFPKIDKISHKDEMEIALIHDYFGNIFSQKYGFWYVGRNDALRAKLALSQEDGFLWMFDTNLQNSFTLQSTDILVDIKLIQMYKIFNLALEAVMFGNVRLD</sequence>